<dbReference type="Pfam" id="PF20944">
    <property type="entry name" value="StcE_b-sandwich"/>
    <property type="match status" value="2"/>
</dbReference>
<dbReference type="InterPro" id="IPR048990">
    <property type="entry name" value="StcE_b-sandwich"/>
</dbReference>
<organism evidence="2">
    <name type="scientific">Acerihabitans sp. KWT182</name>
    <dbReference type="NCBI Taxonomy" id="3157919"/>
    <lineage>
        <taxon>Bacteria</taxon>
        <taxon>Pseudomonadati</taxon>
        <taxon>Pseudomonadota</taxon>
        <taxon>Gammaproteobacteria</taxon>
        <taxon>Enterobacterales</taxon>
        <taxon>Pectobacteriaceae</taxon>
        <taxon>Acerihabitans</taxon>
    </lineage>
</organism>
<accession>A0AAU7Q9Y6</accession>
<dbReference type="Gene3D" id="2.60.120.1230">
    <property type="match status" value="2"/>
</dbReference>
<dbReference type="EMBL" id="CP157947">
    <property type="protein sequence ID" value="XBS69885.1"/>
    <property type="molecule type" value="Genomic_DNA"/>
</dbReference>
<evidence type="ECO:0000259" key="1">
    <source>
        <dbReference type="Pfam" id="PF20944"/>
    </source>
</evidence>
<proteinExistence type="predicted"/>
<reference evidence="2" key="1">
    <citation type="submission" date="2024-06" db="EMBL/GenBank/DDBJ databases">
        <authorList>
            <person name="Coelho C."/>
            <person name="Bento M."/>
            <person name="Garcia E."/>
            <person name="Camelo A."/>
            <person name="Brandao I."/>
            <person name="Espirito Santo C."/>
            <person name="Trovao J."/>
            <person name="Verissimo A."/>
            <person name="Costa J."/>
            <person name="Tiago I."/>
        </authorList>
    </citation>
    <scope>NUCLEOTIDE SEQUENCE</scope>
    <source>
        <strain evidence="2">KWT182</strain>
    </source>
</reference>
<feature type="domain" description="Metalloprotease StcE beta-sandwich" evidence="1">
    <location>
        <begin position="12"/>
        <end position="82"/>
    </location>
</feature>
<evidence type="ECO:0000313" key="2">
    <source>
        <dbReference type="EMBL" id="XBS69885.1"/>
    </source>
</evidence>
<name>A0AAU7Q9Y6_9GAMM</name>
<gene>
    <name evidence="2" type="ORF">ABK905_00395</name>
</gene>
<sequence>MGANIPNLTARITIYETGNGNWAADIGLPAQATPQNLLLIRSGATYSSKILPNYLLFASTTTLRSTDSYGLQFRTDLQRWVIIQPPVQRLDADTAIAQMPSPVVPVTQVDFSNQHAIASIKLPVTANNRDAIIIRSTAATAATIDGANINYSGPMQLSNGYEYHFFLYSGKSGRAALAAYGQSD</sequence>
<feature type="domain" description="Metalloprotease StcE beta-sandwich" evidence="1">
    <location>
        <begin position="105"/>
        <end position="168"/>
    </location>
</feature>
<dbReference type="AlphaFoldDB" id="A0AAU7Q9Y6"/>
<protein>
    <recommendedName>
        <fullName evidence="1">Metalloprotease StcE beta-sandwich domain-containing protein</fullName>
    </recommendedName>
</protein>